<proteinExistence type="predicted"/>
<dbReference type="InterPro" id="IPR006427">
    <property type="entry name" value="Portal_HK97"/>
</dbReference>
<evidence type="ECO:0000313" key="2">
    <source>
        <dbReference type="Proteomes" id="UP000681027"/>
    </source>
</evidence>
<accession>A0ABS5NTS6</accession>
<reference evidence="1 2" key="1">
    <citation type="submission" date="2021-05" db="EMBL/GenBank/DDBJ databases">
        <title>Novel Bacillus species.</title>
        <authorList>
            <person name="Liu G."/>
        </authorList>
    </citation>
    <scope>NUCLEOTIDE SEQUENCE [LARGE SCALE GENOMIC DNA]</scope>
    <source>
        <strain evidence="1 2">FJAT-49705</strain>
    </source>
</reference>
<dbReference type="InterPro" id="IPR006944">
    <property type="entry name" value="Phage/GTA_portal"/>
</dbReference>
<dbReference type="RefSeq" id="WP_213102655.1">
    <property type="nucleotide sequence ID" value="NZ_JAGYPM010000003.1"/>
</dbReference>
<gene>
    <name evidence="1" type="ORF">KHA94_13490</name>
</gene>
<comment type="caution">
    <text evidence="1">The sequence shown here is derived from an EMBL/GenBank/DDBJ whole genome shotgun (WGS) entry which is preliminary data.</text>
</comment>
<sequence>MRWLDFLKRKSSQPKNARSWFLSQEAYDTLVIPGYTKISDNPEVRMAVHRIAELISSMTIHLMQNTDDGDIRVKNQLSRKLDVNPYSLMTRKNWIYNIVYTMLLDGDGNSIIFPKFNDGLIDELIPLSPSKVRFVDTDNAYKIYHENKPYNHDEVLHFMINPQPDKPYIGQGYRFVLKDIVNNLKQATATKKSFMSGKYMPSLIVKVDANTAELSSEEGRDAVYSKYLESSEAGKPWIIPAELLEVEQVKPLSLNDLAINDAVELDKKTVAGLLGVPAFFVGVGTYNKDEFNNFINSTILPIAKGMEQELTRKLLYSPDLYFKFNPRSLYAYDLKELAQVGSEMYVRGLMIGNEVRDWIGLSPREGLSELVILENFIPLDKIGNQSKLKGGGKDE</sequence>
<dbReference type="EMBL" id="JAGYPM010000003">
    <property type="protein sequence ID" value="MBS4191197.1"/>
    <property type="molecule type" value="Genomic_DNA"/>
</dbReference>
<dbReference type="Pfam" id="PF04860">
    <property type="entry name" value="Phage_portal"/>
    <property type="match status" value="1"/>
</dbReference>
<evidence type="ECO:0000313" key="1">
    <source>
        <dbReference type="EMBL" id="MBS4191197.1"/>
    </source>
</evidence>
<dbReference type="NCBIfam" id="TIGR01537">
    <property type="entry name" value="portal_HK97"/>
    <property type="match status" value="1"/>
</dbReference>
<keyword evidence="2" id="KW-1185">Reference proteome</keyword>
<organism evidence="1 2">
    <name type="scientific">Cytobacillus citreus</name>
    <dbReference type="NCBI Taxonomy" id="2833586"/>
    <lineage>
        <taxon>Bacteria</taxon>
        <taxon>Bacillati</taxon>
        <taxon>Bacillota</taxon>
        <taxon>Bacilli</taxon>
        <taxon>Bacillales</taxon>
        <taxon>Bacillaceae</taxon>
        <taxon>Cytobacillus</taxon>
    </lineage>
</organism>
<name>A0ABS5NTS6_9BACI</name>
<protein>
    <submittedName>
        <fullName evidence="1">Phage portal protein</fullName>
    </submittedName>
</protein>
<dbReference type="Proteomes" id="UP000681027">
    <property type="component" value="Unassembled WGS sequence"/>
</dbReference>